<proteinExistence type="inferred from homology"/>
<dbReference type="GO" id="GO:0005576">
    <property type="term" value="C:extracellular region"/>
    <property type="evidence" value="ECO:0007669"/>
    <property type="project" value="UniProtKB-SubCell"/>
</dbReference>
<dbReference type="EMBL" id="CP067393">
    <property type="protein sequence ID" value="QQP84801.1"/>
    <property type="molecule type" value="Genomic_DNA"/>
</dbReference>
<reference evidence="7 8" key="1">
    <citation type="submission" date="2021-01" db="EMBL/GenBank/DDBJ databases">
        <title>Entomomonas sp. F2A isolated from a house cricket (Acheta domesticus).</title>
        <authorList>
            <person name="Spergser J."/>
            <person name="Busse H.-J."/>
        </authorList>
    </citation>
    <scope>NUCLEOTIDE SEQUENCE [LARGE SCALE GENOMIC DNA]</scope>
    <source>
        <strain evidence="7 8">F2A</strain>
    </source>
</reference>
<feature type="compositionally biased region" description="Polar residues" evidence="4">
    <location>
        <begin position="304"/>
        <end position="318"/>
    </location>
</feature>
<dbReference type="Gene3D" id="4.10.220.110">
    <property type="match status" value="1"/>
</dbReference>
<sequence length="861" mass="95531">MFFKANDSHFQLFWDESNSATGSFSNTGSSIGDKLSSLASSAKSLNPFSTLTTALSVGLKDTLSNATVETALDKLQVLSFTGTEGISSPYAFEVVLVNKHVRFDITQLLSKPVFLAFTPDGKSGSGIHGIVQSVKRGAVGQHYATFSMVITPRFSNLMRRVNQRKFVGKTTPEVIKVILEEHSMMEGAESGFAYQFKDASMYPIRDFCVQYDESDYHFVSRLCQEEGIAYHFQHSSTSHKMIFTDAMPFFPSVAEAVKFMNDTGMVADTQSLKYFDVSLASKTQTAAWRDYNFTSMKIPEGNSHGKQSQKGNSATEPNLQCYDYPSTGMDKARNEQLAKVQIERLRVEHLTAEGYSDIPTLHSGYYISIEDHPSLDTLDATKPWLITQIKHKAYQPQVLEAFGGAGSAANTTLPSQLHKYLDPNTSLELEFPAQNQQQGYFNVFNAIPQEVPFRPQHTHPKPKVLGGQTAIVTGAAGEEIYCDEYGRIKVQFHWDREGTMDENSSHWIRVASNWAHDGYGTVVIPRVGMEVMVDFLEGDPDQPFIKGAVHNGVNKVPYELPANKTRSVFKTSSSKGGVGSNELRIEDKAGEEQIFVQSQKDFDQLTKNNHTIQVLNNSHLQVQNEHSETIVKNRYTKNEAEEHHLTQMDRKTQILMNDHKTVGIAEHETIGTVKTVQAGMEIHLKSGLQTVIDGGLSLTLKAGGQHIVLNPAGIWMTMPVWTGGVPMEGTPAAPLLPMNIEKVVDATISPATQLAALQQGKVRTSICPLAQPITDVTNLSEPSIEESLTTDTNSFSAQFRLVNAYDEPYINKEYIAFLPNNIVKKGITDNNGYTETFYTNKEEEISVHLVMEQDQDIEGNV</sequence>
<feature type="domain" description="Gp5/Type VI secretion system Vgr C-terminal trimerisation" evidence="6">
    <location>
        <begin position="567"/>
        <end position="676"/>
    </location>
</feature>
<dbReference type="Pfam" id="PF04717">
    <property type="entry name" value="Phage_base_V"/>
    <property type="match status" value="1"/>
</dbReference>
<dbReference type="InterPro" id="IPR006533">
    <property type="entry name" value="T6SS_Vgr_RhsGE"/>
</dbReference>
<feature type="region of interest" description="Disordered" evidence="4">
    <location>
        <begin position="299"/>
        <end position="321"/>
    </location>
</feature>
<comment type="subcellular location">
    <subcellularLocation>
        <location evidence="1">Secreted</location>
    </subcellularLocation>
</comment>
<dbReference type="SUPFAM" id="SSF69349">
    <property type="entry name" value="Phage fibre proteins"/>
    <property type="match status" value="1"/>
</dbReference>
<evidence type="ECO:0000256" key="1">
    <source>
        <dbReference type="ARBA" id="ARBA00004613"/>
    </source>
</evidence>
<evidence type="ECO:0000313" key="8">
    <source>
        <dbReference type="Proteomes" id="UP000595278"/>
    </source>
</evidence>
<keyword evidence="8" id="KW-1185">Reference proteome</keyword>
<dbReference type="KEGG" id="eaz:JHT90_10355"/>
<dbReference type="Gene3D" id="2.30.110.50">
    <property type="match status" value="1"/>
</dbReference>
<name>A0A974RW29_9GAMM</name>
<dbReference type="Gene3D" id="2.40.50.230">
    <property type="entry name" value="Gp5 N-terminal domain"/>
    <property type="match status" value="1"/>
</dbReference>
<dbReference type="SUPFAM" id="SSF69279">
    <property type="entry name" value="Phage tail proteins"/>
    <property type="match status" value="2"/>
</dbReference>
<dbReference type="Pfam" id="PF22178">
    <property type="entry name" value="Gp5_trimer_C"/>
    <property type="match status" value="1"/>
</dbReference>
<dbReference type="PANTHER" id="PTHR32305:SF15">
    <property type="entry name" value="PROTEIN RHSA-RELATED"/>
    <property type="match status" value="1"/>
</dbReference>
<evidence type="ECO:0000256" key="3">
    <source>
        <dbReference type="ARBA" id="ARBA00022525"/>
    </source>
</evidence>
<organism evidence="7 8">
    <name type="scientific">Entomomonas asaccharolytica</name>
    <dbReference type="NCBI Taxonomy" id="2785331"/>
    <lineage>
        <taxon>Bacteria</taxon>
        <taxon>Pseudomonadati</taxon>
        <taxon>Pseudomonadota</taxon>
        <taxon>Gammaproteobacteria</taxon>
        <taxon>Pseudomonadales</taxon>
        <taxon>Pseudomonadaceae</taxon>
        <taxon>Entomomonas</taxon>
    </lineage>
</organism>
<dbReference type="InterPro" id="IPR054030">
    <property type="entry name" value="Gp5_Vgr_C"/>
</dbReference>
<comment type="similarity">
    <text evidence="2">Belongs to the VgrG protein family.</text>
</comment>
<dbReference type="InterPro" id="IPR006531">
    <property type="entry name" value="Gp5/Vgr_OB"/>
</dbReference>
<accession>A0A974RW29</accession>
<dbReference type="InterPro" id="IPR017847">
    <property type="entry name" value="T6SS_RhsGE_Vgr_subset"/>
</dbReference>
<dbReference type="Gene3D" id="3.55.50.10">
    <property type="entry name" value="Baseplate protein-like domains"/>
    <property type="match status" value="1"/>
</dbReference>
<dbReference type="Pfam" id="PF05954">
    <property type="entry name" value="Phage_GPD"/>
    <property type="match status" value="1"/>
</dbReference>
<keyword evidence="3" id="KW-0964">Secreted</keyword>
<feature type="domain" description="Gp5/Type VI secretion system Vgr protein OB-fold" evidence="5">
    <location>
        <begin position="484"/>
        <end position="550"/>
    </location>
</feature>
<evidence type="ECO:0000313" key="7">
    <source>
        <dbReference type="EMBL" id="QQP84801.1"/>
    </source>
</evidence>
<dbReference type="RefSeq" id="WP_201090698.1">
    <property type="nucleotide sequence ID" value="NZ_CP067393.1"/>
</dbReference>
<dbReference type="PANTHER" id="PTHR32305">
    <property type="match status" value="1"/>
</dbReference>
<dbReference type="Proteomes" id="UP000595278">
    <property type="component" value="Chromosome"/>
</dbReference>
<evidence type="ECO:0000259" key="5">
    <source>
        <dbReference type="Pfam" id="PF04717"/>
    </source>
</evidence>
<dbReference type="NCBIfam" id="TIGR03361">
    <property type="entry name" value="VI_Rhs_Vgr"/>
    <property type="match status" value="1"/>
</dbReference>
<dbReference type="NCBIfam" id="TIGR01646">
    <property type="entry name" value="vgr_GE"/>
    <property type="match status" value="1"/>
</dbReference>
<gene>
    <name evidence="7" type="primary">tssI</name>
    <name evidence="7" type="ORF">JHT90_10355</name>
</gene>
<dbReference type="InterPro" id="IPR037026">
    <property type="entry name" value="Vgr_OB-fold_dom_sf"/>
</dbReference>
<evidence type="ECO:0000256" key="2">
    <source>
        <dbReference type="ARBA" id="ARBA00005558"/>
    </source>
</evidence>
<protein>
    <submittedName>
        <fullName evidence="7">Type VI secretion system tip protein VgrG</fullName>
    </submittedName>
</protein>
<dbReference type="AlphaFoldDB" id="A0A974RW29"/>
<evidence type="ECO:0000256" key="4">
    <source>
        <dbReference type="SAM" id="MobiDB-lite"/>
    </source>
</evidence>
<evidence type="ECO:0000259" key="6">
    <source>
        <dbReference type="Pfam" id="PF22178"/>
    </source>
</evidence>
<dbReference type="InterPro" id="IPR050708">
    <property type="entry name" value="T6SS_VgrG/RHS"/>
</dbReference>
<dbReference type="SUPFAM" id="SSF69255">
    <property type="entry name" value="gp5 N-terminal domain-like"/>
    <property type="match status" value="1"/>
</dbReference>